<dbReference type="EMBL" id="LQOM01000054">
    <property type="protein sequence ID" value="ORV05655.1"/>
    <property type="molecule type" value="Genomic_DNA"/>
</dbReference>
<evidence type="ECO:0000313" key="4">
    <source>
        <dbReference type="Proteomes" id="UP000193907"/>
    </source>
</evidence>
<proteinExistence type="predicted"/>
<organism evidence="2 4">
    <name type="scientific">Mycobacterium celatum</name>
    <dbReference type="NCBI Taxonomy" id="28045"/>
    <lineage>
        <taxon>Bacteria</taxon>
        <taxon>Bacillati</taxon>
        <taxon>Actinomycetota</taxon>
        <taxon>Actinomycetes</taxon>
        <taxon>Mycobacteriales</taxon>
        <taxon>Mycobacteriaceae</taxon>
        <taxon>Mycobacterium</taxon>
    </lineage>
</organism>
<name>A0A1X1RH76_MYCCE</name>
<reference evidence="2 4" key="1">
    <citation type="submission" date="2016-01" db="EMBL/GenBank/DDBJ databases">
        <title>The new phylogeny of the genus Mycobacterium.</title>
        <authorList>
            <person name="Tarcisio F."/>
            <person name="Conor M."/>
            <person name="Antonella G."/>
            <person name="Elisabetta G."/>
            <person name="Giulia F.S."/>
            <person name="Sara T."/>
            <person name="Anna F."/>
            <person name="Clotilde B."/>
            <person name="Roberto B."/>
            <person name="Veronica D.S."/>
            <person name="Fabio R."/>
            <person name="Monica P."/>
            <person name="Olivier J."/>
            <person name="Enrico T."/>
            <person name="Nicola S."/>
        </authorList>
    </citation>
    <scope>NUCLEOTIDE SEQUENCE [LARGE SCALE GENOMIC DNA]</scope>
    <source>
        <strain evidence="2 4">DSM 44243</strain>
    </source>
</reference>
<dbReference type="Proteomes" id="UP000230971">
    <property type="component" value="Unassembled WGS sequence"/>
</dbReference>
<evidence type="ECO:0000313" key="5">
    <source>
        <dbReference type="Proteomes" id="UP000230971"/>
    </source>
</evidence>
<reference evidence="3 5" key="2">
    <citation type="journal article" date="2017" name="Infect. Genet. Evol.">
        <title>The new phylogeny of the genus Mycobacterium: The old and the news.</title>
        <authorList>
            <person name="Tortoli E."/>
            <person name="Fedrizzi T."/>
            <person name="Meehan C.J."/>
            <person name="Trovato A."/>
            <person name="Grottola A."/>
            <person name="Giacobazzi E."/>
            <person name="Serpini G.F."/>
            <person name="Tagliazucchi S."/>
            <person name="Fabio A."/>
            <person name="Bettua C."/>
            <person name="Bertorelli R."/>
            <person name="Frascaro F."/>
            <person name="De Sanctis V."/>
            <person name="Pecorari M."/>
            <person name="Jousson O."/>
            <person name="Segata N."/>
            <person name="Cirillo D.M."/>
        </authorList>
    </citation>
    <scope>NUCLEOTIDE SEQUENCE [LARGE SCALE GENOMIC DNA]</scope>
    <source>
        <strain evidence="3 5">NCTC 12882</strain>
    </source>
</reference>
<protein>
    <submittedName>
        <fullName evidence="2">Uncharacterized protein</fullName>
    </submittedName>
</protein>
<dbReference type="OrthoDB" id="4738413at2"/>
<accession>A0A1X1RH76</accession>
<evidence type="ECO:0000313" key="3">
    <source>
        <dbReference type="EMBL" id="PIB74498.1"/>
    </source>
</evidence>
<dbReference type="Proteomes" id="UP000193907">
    <property type="component" value="Unassembled WGS sequence"/>
</dbReference>
<gene>
    <name evidence="2" type="ORF">AWB95_00395</name>
    <name evidence="3" type="ORF">CQY23_21545</name>
</gene>
<dbReference type="EMBL" id="PDKV01000039">
    <property type="protein sequence ID" value="PIB74498.1"/>
    <property type="molecule type" value="Genomic_DNA"/>
</dbReference>
<dbReference type="RefSeq" id="WP_062541753.1">
    <property type="nucleotide sequence ID" value="NZ_BBUN01000587.1"/>
</dbReference>
<comment type="caution">
    <text evidence="2">The sequence shown here is derived from an EMBL/GenBank/DDBJ whole genome shotgun (WGS) entry which is preliminary data.</text>
</comment>
<feature type="region of interest" description="Disordered" evidence="1">
    <location>
        <begin position="186"/>
        <end position="248"/>
    </location>
</feature>
<evidence type="ECO:0000256" key="1">
    <source>
        <dbReference type="SAM" id="MobiDB-lite"/>
    </source>
</evidence>
<sequence length="248" mass="26324">MDLDRIAHPLRLAKGSHQSGSGKGCAMNVISYINGDTQVTDFPACSARPLAALVQCCNDLLAGPDGYLSPEHSVLALDLGWQTVGTADVADTVIHAWVAELLTNPTWGVIGYAKITAIKAITDIAELHRRTAWEAAERAARSAAHAIGPTSNAAAAQAVQAAYESTALIDTHRQAALRAVTGASPAGPFAGHRGQQDNAHCRTHPPCHPLVASSGRARQRRRHQLDSTPQDPAPRRGTRHEFLPPQPC</sequence>
<keyword evidence="4" id="KW-1185">Reference proteome</keyword>
<evidence type="ECO:0000313" key="2">
    <source>
        <dbReference type="EMBL" id="ORV05655.1"/>
    </source>
</evidence>
<dbReference type="AlphaFoldDB" id="A0A1X1RH76"/>